<dbReference type="eggNOG" id="COG0799">
    <property type="taxonomic scope" value="Bacteria"/>
</dbReference>
<dbReference type="GO" id="GO:0090071">
    <property type="term" value="P:negative regulation of ribosome biogenesis"/>
    <property type="evidence" value="ECO:0007669"/>
    <property type="project" value="UniProtKB-UniRule"/>
</dbReference>
<dbReference type="GO" id="GO:0042256">
    <property type="term" value="P:cytosolic ribosome assembly"/>
    <property type="evidence" value="ECO:0007669"/>
    <property type="project" value="UniProtKB-UniRule"/>
</dbReference>
<gene>
    <name evidence="2 3" type="primary">rsfS</name>
    <name evidence="3" type="ORF">CLIT_23c03510</name>
</gene>
<comment type="function">
    <text evidence="2">Functions as a ribosomal silencing factor. Interacts with ribosomal protein uL14 (rplN), blocking formation of intersubunit bridge B8. Prevents association of the 30S and 50S ribosomal subunits and the formation of functional ribosomes, thus repressing translation.</text>
</comment>
<dbReference type="RefSeq" id="WP_038267914.1">
    <property type="nucleotide sequence ID" value="NZ_FSRH01000003.1"/>
</dbReference>
<comment type="similarity">
    <text evidence="1 2">Belongs to the Iojap/RsfS family.</text>
</comment>
<keyword evidence="2" id="KW-0810">Translation regulation</keyword>
<dbReference type="GO" id="GO:0017148">
    <property type="term" value="P:negative regulation of translation"/>
    <property type="evidence" value="ECO:0007669"/>
    <property type="project" value="UniProtKB-UniRule"/>
</dbReference>
<dbReference type="STRING" id="1121324.CLIT_23c03510"/>
<dbReference type="AlphaFoldDB" id="A0A069RAI9"/>
<dbReference type="NCBIfam" id="TIGR00090">
    <property type="entry name" value="rsfS_iojap_ybeB"/>
    <property type="match status" value="1"/>
</dbReference>
<dbReference type="Proteomes" id="UP000027946">
    <property type="component" value="Unassembled WGS sequence"/>
</dbReference>
<dbReference type="GO" id="GO:0005737">
    <property type="term" value="C:cytoplasm"/>
    <property type="evidence" value="ECO:0007669"/>
    <property type="project" value="UniProtKB-SubCell"/>
</dbReference>
<protein>
    <recommendedName>
        <fullName evidence="2">Ribosomal silencing factor RsfS</fullName>
    </recommendedName>
</protein>
<evidence type="ECO:0000256" key="2">
    <source>
        <dbReference type="HAMAP-Rule" id="MF_01477"/>
    </source>
</evidence>
<keyword evidence="2" id="KW-0678">Repressor</keyword>
<dbReference type="HAMAP" id="MF_01477">
    <property type="entry name" value="Iojap_RsfS"/>
    <property type="match status" value="1"/>
</dbReference>
<dbReference type="Pfam" id="PF02410">
    <property type="entry name" value="RsfS"/>
    <property type="match status" value="1"/>
</dbReference>
<dbReference type="PANTHER" id="PTHR21043:SF0">
    <property type="entry name" value="MITOCHONDRIAL ASSEMBLY OF RIBOSOMAL LARGE SUBUNIT PROTEIN 1"/>
    <property type="match status" value="1"/>
</dbReference>
<dbReference type="InterPro" id="IPR043519">
    <property type="entry name" value="NT_sf"/>
</dbReference>
<dbReference type="SUPFAM" id="SSF81301">
    <property type="entry name" value="Nucleotidyltransferase"/>
    <property type="match status" value="1"/>
</dbReference>
<dbReference type="Gene3D" id="3.30.460.10">
    <property type="entry name" value="Beta Polymerase, domain 2"/>
    <property type="match status" value="1"/>
</dbReference>
<comment type="subcellular location">
    <subcellularLocation>
        <location evidence="2">Cytoplasm</location>
    </subcellularLocation>
</comment>
<dbReference type="InterPro" id="IPR004394">
    <property type="entry name" value="Iojap/RsfS/C7orf30"/>
</dbReference>
<evidence type="ECO:0000256" key="1">
    <source>
        <dbReference type="ARBA" id="ARBA00010574"/>
    </source>
</evidence>
<evidence type="ECO:0000313" key="3">
    <source>
        <dbReference type="EMBL" id="KDR94079.1"/>
    </source>
</evidence>
<name>A0A069RAI9_PEPLI</name>
<keyword evidence="2" id="KW-0963">Cytoplasm</keyword>
<accession>A0A069RAI9</accession>
<organism evidence="3 4">
    <name type="scientific">Peptoclostridium litorale DSM 5388</name>
    <dbReference type="NCBI Taxonomy" id="1121324"/>
    <lineage>
        <taxon>Bacteria</taxon>
        <taxon>Bacillati</taxon>
        <taxon>Bacillota</taxon>
        <taxon>Clostridia</taxon>
        <taxon>Peptostreptococcales</taxon>
        <taxon>Peptoclostridiaceae</taxon>
        <taxon>Peptoclostridium</taxon>
    </lineage>
</organism>
<comment type="subunit">
    <text evidence="2">Interacts with ribosomal protein uL14 (rplN).</text>
</comment>
<dbReference type="EMBL" id="JJMM01000026">
    <property type="protein sequence ID" value="KDR94079.1"/>
    <property type="molecule type" value="Genomic_DNA"/>
</dbReference>
<dbReference type="OrthoDB" id="9793681at2"/>
<sequence>MVTEEIRAIVKEIYEAIDDKKGEDIVVINIGGLSIIADYFVIASAGSERQAKAIATEVQKRLAKKGIFPIGKEGLSSPSWILLDYGDVMVHIFKSEERYFYDLERTWKDAPREEIENF</sequence>
<dbReference type="GO" id="GO:0043023">
    <property type="term" value="F:ribosomal large subunit binding"/>
    <property type="evidence" value="ECO:0007669"/>
    <property type="project" value="TreeGrafter"/>
</dbReference>
<reference evidence="3 4" key="1">
    <citation type="submission" date="2014-03" db="EMBL/GenBank/DDBJ databases">
        <title>Genome sequence of Clostridium litorale W6, DSM 5388.</title>
        <authorList>
            <person name="Poehlein A."/>
            <person name="Jagirdar A."/>
            <person name="Khonsari B."/>
            <person name="Chibani C.M."/>
            <person name="Gutierrez Gutierrez D.A."/>
            <person name="Davydova E."/>
            <person name="Alghaithi H.S."/>
            <person name="Nair K.P."/>
            <person name="Dhamotharan K."/>
            <person name="Chandran L."/>
            <person name="G W."/>
            <person name="Daniel R."/>
        </authorList>
    </citation>
    <scope>NUCLEOTIDE SEQUENCE [LARGE SCALE GENOMIC DNA]</scope>
    <source>
        <strain evidence="3 4">W6</strain>
    </source>
</reference>
<keyword evidence="4" id="KW-1185">Reference proteome</keyword>
<dbReference type="PANTHER" id="PTHR21043">
    <property type="entry name" value="IOJAP SUPERFAMILY ORTHOLOG"/>
    <property type="match status" value="1"/>
</dbReference>
<proteinExistence type="inferred from homology"/>
<evidence type="ECO:0000313" key="4">
    <source>
        <dbReference type="Proteomes" id="UP000027946"/>
    </source>
</evidence>
<comment type="caution">
    <text evidence="3">The sequence shown here is derived from an EMBL/GenBank/DDBJ whole genome shotgun (WGS) entry which is preliminary data.</text>
</comment>